<dbReference type="AlphaFoldDB" id="A0A8X6P4R2"/>
<dbReference type="EMBL" id="BMAW01112032">
    <property type="protein sequence ID" value="GFT50783.1"/>
    <property type="molecule type" value="Genomic_DNA"/>
</dbReference>
<dbReference type="Proteomes" id="UP000887013">
    <property type="component" value="Unassembled WGS sequence"/>
</dbReference>
<protein>
    <submittedName>
        <fullName evidence="1">Uncharacterized protein</fullName>
    </submittedName>
</protein>
<sequence length="103" mass="11251">MGCWSGSGEISKSHWPSAYSIGVTPEVSWLVGENPGTRSHLSPSLFIYNPGAVCFASSLLRCLNFTNCVPTISIRVVSWLELRGSSLPVKNCDSSSPRIFRFL</sequence>
<accession>A0A8X6P4R2</accession>
<keyword evidence="2" id="KW-1185">Reference proteome</keyword>
<comment type="caution">
    <text evidence="1">The sequence shown here is derived from an EMBL/GenBank/DDBJ whole genome shotgun (WGS) entry which is preliminary data.</text>
</comment>
<reference evidence="1" key="1">
    <citation type="submission" date="2020-08" db="EMBL/GenBank/DDBJ databases">
        <title>Multicomponent nature underlies the extraordinary mechanical properties of spider dragline silk.</title>
        <authorList>
            <person name="Kono N."/>
            <person name="Nakamura H."/>
            <person name="Mori M."/>
            <person name="Yoshida Y."/>
            <person name="Ohtoshi R."/>
            <person name="Malay A.D."/>
            <person name="Moran D.A.P."/>
            <person name="Tomita M."/>
            <person name="Numata K."/>
            <person name="Arakawa K."/>
        </authorList>
    </citation>
    <scope>NUCLEOTIDE SEQUENCE</scope>
</reference>
<evidence type="ECO:0000313" key="1">
    <source>
        <dbReference type="EMBL" id="GFT50783.1"/>
    </source>
</evidence>
<evidence type="ECO:0000313" key="2">
    <source>
        <dbReference type="Proteomes" id="UP000887013"/>
    </source>
</evidence>
<proteinExistence type="predicted"/>
<organism evidence="1 2">
    <name type="scientific">Nephila pilipes</name>
    <name type="common">Giant wood spider</name>
    <name type="synonym">Nephila maculata</name>
    <dbReference type="NCBI Taxonomy" id="299642"/>
    <lineage>
        <taxon>Eukaryota</taxon>
        <taxon>Metazoa</taxon>
        <taxon>Ecdysozoa</taxon>
        <taxon>Arthropoda</taxon>
        <taxon>Chelicerata</taxon>
        <taxon>Arachnida</taxon>
        <taxon>Araneae</taxon>
        <taxon>Araneomorphae</taxon>
        <taxon>Entelegynae</taxon>
        <taxon>Araneoidea</taxon>
        <taxon>Nephilidae</taxon>
        <taxon>Nephila</taxon>
    </lineage>
</organism>
<name>A0A8X6P4R2_NEPPI</name>
<gene>
    <name evidence="1" type="ORF">NPIL_434201</name>
</gene>